<dbReference type="Gene3D" id="3.40.50.2060">
    <property type="match status" value="1"/>
</dbReference>
<dbReference type="Pfam" id="PF00995">
    <property type="entry name" value="Sec1"/>
    <property type="match status" value="1"/>
</dbReference>
<evidence type="ECO:0000313" key="3">
    <source>
        <dbReference type="Proteomes" id="UP000494040"/>
    </source>
</evidence>
<dbReference type="AlphaFoldDB" id="A0A8I6SFQ4"/>
<reference evidence="2" key="1">
    <citation type="submission" date="2022-01" db="UniProtKB">
        <authorList>
            <consortium name="EnsemblMetazoa"/>
        </authorList>
    </citation>
    <scope>IDENTIFICATION</scope>
</reference>
<evidence type="ECO:0000313" key="2">
    <source>
        <dbReference type="EnsemblMetazoa" id="XP_024081828.1"/>
    </source>
</evidence>
<dbReference type="Proteomes" id="UP000494040">
    <property type="component" value="Unassembled WGS sequence"/>
</dbReference>
<proteinExistence type="inferred from homology"/>
<organism evidence="2 3">
    <name type="scientific">Cimex lectularius</name>
    <name type="common">Bed bug</name>
    <name type="synonym">Acanthia lectularia</name>
    <dbReference type="NCBI Taxonomy" id="79782"/>
    <lineage>
        <taxon>Eukaryota</taxon>
        <taxon>Metazoa</taxon>
        <taxon>Ecdysozoa</taxon>
        <taxon>Arthropoda</taxon>
        <taxon>Hexapoda</taxon>
        <taxon>Insecta</taxon>
        <taxon>Pterygota</taxon>
        <taxon>Neoptera</taxon>
        <taxon>Paraneoptera</taxon>
        <taxon>Hemiptera</taxon>
        <taxon>Heteroptera</taxon>
        <taxon>Panheteroptera</taxon>
        <taxon>Cimicomorpha</taxon>
        <taxon>Cimicidae</taxon>
        <taxon>Cimex</taxon>
    </lineage>
</organism>
<comment type="similarity">
    <text evidence="1">Belongs to the STXBP/unc-18/SEC1 family.</text>
</comment>
<evidence type="ECO:0000256" key="1">
    <source>
        <dbReference type="ARBA" id="ARBA00009884"/>
    </source>
</evidence>
<dbReference type="InterPro" id="IPR036045">
    <property type="entry name" value="Sec1-like_sf"/>
</dbReference>
<dbReference type="GeneID" id="106674144"/>
<dbReference type="GO" id="GO:0016192">
    <property type="term" value="P:vesicle-mediated transport"/>
    <property type="evidence" value="ECO:0007669"/>
    <property type="project" value="InterPro"/>
</dbReference>
<dbReference type="EnsemblMetazoa" id="XM_024226060.1">
    <property type="protein sequence ID" value="XP_024081828.1"/>
    <property type="gene ID" value="LOC106674144"/>
</dbReference>
<dbReference type="InterPro" id="IPR043154">
    <property type="entry name" value="Sec-1-like_dom1"/>
</dbReference>
<protein>
    <submittedName>
        <fullName evidence="2">Uncharacterized protein</fullName>
    </submittedName>
</protein>
<dbReference type="OrthoDB" id="10262528at2759"/>
<name>A0A8I6SFQ4_CIMLE</name>
<sequence length="152" mass="17133">MNKTIDQKLYSLVQISQQKLLTILERIVGFKDLIIDDCLMKPLERIVGASKLRSKGIDKMYKLNSDNLPLTNPERVFLINANLKTVKQVCDRINSELSSEKYPGSRNDAIVSSVFQGPGEDIQKRYLNICNSSLNVTSFLAEVLFVFGDCNS</sequence>
<dbReference type="CTD" id="26276"/>
<dbReference type="RefSeq" id="XP_024081828.1">
    <property type="nucleotide sequence ID" value="XM_024226060.1"/>
</dbReference>
<dbReference type="InterPro" id="IPR001619">
    <property type="entry name" value="Sec1-like"/>
</dbReference>
<dbReference type="SUPFAM" id="SSF56815">
    <property type="entry name" value="Sec1/munc18-like (SM) proteins"/>
    <property type="match status" value="1"/>
</dbReference>
<keyword evidence="3" id="KW-1185">Reference proteome</keyword>
<accession>A0A8I6SFQ4</accession>